<dbReference type="EMBL" id="KL363440">
    <property type="protein sequence ID" value="KFD45685.1"/>
    <property type="molecule type" value="Genomic_DNA"/>
</dbReference>
<gene>
    <name evidence="5" type="ORF">M513_13445</name>
</gene>
<dbReference type="Pfam" id="PF16200">
    <property type="entry name" value="Band_7_C"/>
    <property type="match status" value="1"/>
</dbReference>
<reference evidence="5 6" key="1">
    <citation type="journal article" date="2014" name="Nat. Genet.">
        <title>Genome and transcriptome of the porcine whipworm Trichuris suis.</title>
        <authorList>
            <person name="Jex A.R."/>
            <person name="Nejsum P."/>
            <person name="Schwarz E.M."/>
            <person name="Hu L."/>
            <person name="Young N.D."/>
            <person name="Hall R.S."/>
            <person name="Korhonen P.K."/>
            <person name="Liao S."/>
            <person name="Thamsborg S."/>
            <person name="Xia J."/>
            <person name="Xu P."/>
            <person name="Wang S."/>
            <person name="Scheerlinck J.P."/>
            <person name="Hofmann A."/>
            <person name="Sternberg P.W."/>
            <person name="Wang J."/>
            <person name="Gasser R.B."/>
        </authorList>
    </citation>
    <scope>NUCLEOTIDE SEQUENCE [LARGE SCALE GENOMIC DNA]</scope>
    <source>
        <strain evidence="5">DCEP-RM93M</strain>
    </source>
</reference>
<dbReference type="AlphaFoldDB" id="A0A085LL39"/>
<keyword evidence="3" id="KW-0496">Mitochondrion</keyword>
<feature type="non-terminal residue" evidence="5">
    <location>
        <position position="241"/>
    </location>
</feature>
<evidence type="ECO:0000313" key="5">
    <source>
        <dbReference type="EMBL" id="KFD45685.1"/>
    </source>
</evidence>
<dbReference type="Pfam" id="PF01145">
    <property type="entry name" value="Band_7"/>
    <property type="match status" value="1"/>
</dbReference>
<dbReference type="Proteomes" id="UP000030764">
    <property type="component" value="Unassembled WGS sequence"/>
</dbReference>
<dbReference type="SUPFAM" id="SSF117892">
    <property type="entry name" value="Band 7/SPFH domain"/>
    <property type="match status" value="1"/>
</dbReference>
<comment type="similarity">
    <text evidence="2">Belongs to the band 7/mec-2 family.</text>
</comment>
<evidence type="ECO:0000256" key="1">
    <source>
        <dbReference type="ARBA" id="ARBA00004173"/>
    </source>
</evidence>
<dbReference type="GO" id="GO:0005739">
    <property type="term" value="C:mitochondrion"/>
    <property type="evidence" value="ECO:0007669"/>
    <property type="project" value="UniProtKB-SubCell"/>
</dbReference>
<feature type="non-terminal residue" evidence="5">
    <location>
        <position position="1"/>
    </location>
</feature>
<proteinExistence type="inferred from homology"/>
<accession>A0A085LL39</accession>
<dbReference type="PANTHER" id="PTHR43327">
    <property type="entry name" value="STOMATIN-LIKE PROTEIN 2, MITOCHONDRIAL"/>
    <property type="match status" value="1"/>
</dbReference>
<evidence type="ECO:0000256" key="3">
    <source>
        <dbReference type="ARBA" id="ARBA00023128"/>
    </source>
</evidence>
<dbReference type="InterPro" id="IPR036013">
    <property type="entry name" value="Band_7/SPFH_dom_sf"/>
</dbReference>
<dbReference type="GO" id="GO:0016020">
    <property type="term" value="C:membrane"/>
    <property type="evidence" value="ECO:0007669"/>
    <property type="project" value="InterPro"/>
</dbReference>
<feature type="domain" description="Band 7" evidence="4">
    <location>
        <begin position="1"/>
        <end position="99"/>
    </location>
</feature>
<evidence type="ECO:0000313" key="6">
    <source>
        <dbReference type="Proteomes" id="UP000030764"/>
    </source>
</evidence>
<evidence type="ECO:0000259" key="4">
    <source>
        <dbReference type="SMART" id="SM00244"/>
    </source>
</evidence>
<name>A0A085LL39_9BILA</name>
<dbReference type="PRINTS" id="PR00721">
    <property type="entry name" value="STOMATIN"/>
</dbReference>
<comment type="subcellular location">
    <subcellularLocation>
        <location evidence="1">Mitochondrion</location>
    </subcellularLocation>
</comment>
<dbReference type="PANTHER" id="PTHR43327:SF10">
    <property type="entry name" value="STOMATIN-LIKE PROTEIN 2, MITOCHONDRIAL"/>
    <property type="match status" value="1"/>
</dbReference>
<dbReference type="CDD" id="cd08829">
    <property type="entry name" value="SPFH_paraslipin"/>
    <property type="match status" value="1"/>
</dbReference>
<organism evidence="5 6">
    <name type="scientific">Trichuris suis</name>
    <name type="common">pig whipworm</name>
    <dbReference type="NCBI Taxonomy" id="68888"/>
    <lineage>
        <taxon>Eukaryota</taxon>
        <taxon>Metazoa</taxon>
        <taxon>Ecdysozoa</taxon>
        <taxon>Nematoda</taxon>
        <taxon>Enoplea</taxon>
        <taxon>Dorylaimia</taxon>
        <taxon>Trichinellida</taxon>
        <taxon>Trichuridae</taxon>
        <taxon>Trichuris</taxon>
    </lineage>
</organism>
<evidence type="ECO:0000256" key="2">
    <source>
        <dbReference type="ARBA" id="ARBA00008164"/>
    </source>
</evidence>
<sequence length="241" mass="26201">NVALQIDGVLYLRIIDAYRASYGVEDAEFAITQLAQTTMRSEVGKITLDTVFRERESLNESIVAALNKAAHPWGMTCLRYEIRDMKMPKKIEEAMQMQVEAERRKRASILESEGVKVAEINVAEGKKLAQILASEAERQEKINKAEGEAAAILTKAKAKSKAIETIAMALSGNEGSNAAMLAVAEQYVNAFGHLAKTNNTLIVPADAANVCNIVGQALTVYKSLTEKMAEAKLESPTGKAK</sequence>
<dbReference type="InterPro" id="IPR050710">
    <property type="entry name" value="Band7/mec-2_domain"/>
</dbReference>
<keyword evidence="6" id="KW-1185">Reference proteome</keyword>
<dbReference type="InterPro" id="IPR032435">
    <property type="entry name" value="STML2-like_C"/>
</dbReference>
<dbReference type="InterPro" id="IPR001107">
    <property type="entry name" value="Band_7"/>
</dbReference>
<dbReference type="GO" id="GO:0007005">
    <property type="term" value="P:mitochondrion organization"/>
    <property type="evidence" value="ECO:0007669"/>
    <property type="project" value="TreeGrafter"/>
</dbReference>
<dbReference type="Gene3D" id="3.30.479.30">
    <property type="entry name" value="Band 7 domain"/>
    <property type="match status" value="1"/>
</dbReference>
<protein>
    <recommendedName>
        <fullName evidence="4">Band 7 domain-containing protein</fullName>
    </recommendedName>
</protein>
<dbReference type="InterPro" id="IPR001972">
    <property type="entry name" value="Stomatin_HflK_fam"/>
</dbReference>
<dbReference type="SMART" id="SM00244">
    <property type="entry name" value="PHB"/>
    <property type="match status" value="1"/>
</dbReference>